<feature type="transmembrane region" description="Helical" evidence="7">
    <location>
        <begin position="121"/>
        <end position="141"/>
    </location>
</feature>
<dbReference type="EMBL" id="LT607413">
    <property type="protein sequence ID" value="SCF15854.1"/>
    <property type="molecule type" value="Genomic_DNA"/>
</dbReference>
<evidence type="ECO:0000313" key="9">
    <source>
        <dbReference type="EMBL" id="SCF15854.1"/>
    </source>
</evidence>
<feature type="transmembrane region" description="Helical" evidence="7">
    <location>
        <begin position="366"/>
        <end position="388"/>
    </location>
</feature>
<dbReference type="PANTHER" id="PTHR42718">
    <property type="entry name" value="MAJOR FACILITATOR SUPERFAMILY MULTIDRUG TRANSPORTER MFSC"/>
    <property type="match status" value="1"/>
</dbReference>
<feature type="transmembrane region" description="Helical" evidence="7">
    <location>
        <begin position="409"/>
        <end position="430"/>
    </location>
</feature>
<dbReference type="InterPro" id="IPR020846">
    <property type="entry name" value="MFS_dom"/>
</dbReference>
<dbReference type="InParanoid" id="A0A1C4Y570"/>
<feature type="transmembrane region" description="Helical" evidence="7">
    <location>
        <begin position="21"/>
        <end position="40"/>
    </location>
</feature>
<sequence length="483" mass="49626">MTQSREITPPPNGPAEPRQRNSWAVVLTAGLISFLVMLEINVVHVALPVIQRELGTTQGVTQWVAVGYLLPAVILVLPCGRWLDQIDRRTAYAFAVGGFGLTSLAAGLAPGIETLITARVIQGVFASLIFAMAPALAALAVRADAQGRAMSVIATMGPLGAITGPSLGGFLLDTIGWRAAFLVVVPVCAVVLPIGLRTIPATGKAFRLPDREWLVAAGLIAVSVGALLGGISLAPDRGPAWVLLSLLAVPALLLWHRLGTNRPVLDLLRTREISVAALAIVTGSLGYAMLAFIVPYFLLQVLDTSAAVAGLTVLAYPLAMAVFAPLGGTLADRWAPGPVALVGALLVATSVLLVQPLASDWGPVDLAWRLAVGGAGTALFGGPVQAMAMRAAPRPLAATAAGTLQSGRMLGFTLGPAVATAVWAASGHSVPGMRNALTTSLTIATLTAVVLAAGLLLTARRARPAVAPAVAEPIEVMPEKALD</sequence>
<dbReference type="GO" id="GO:0005886">
    <property type="term" value="C:plasma membrane"/>
    <property type="evidence" value="ECO:0007669"/>
    <property type="project" value="UniProtKB-SubCell"/>
</dbReference>
<dbReference type="InterPro" id="IPR011701">
    <property type="entry name" value="MFS"/>
</dbReference>
<feature type="domain" description="Major facilitator superfamily (MFS) profile" evidence="8">
    <location>
        <begin position="25"/>
        <end position="462"/>
    </location>
</feature>
<dbReference type="Gene3D" id="1.20.1720.10">
    <property type="entry name" value="Multidrug resistance protein D"/>
    <property type="match status" value="1"/>
</dbReference>
<dbReference type="PRINTS" id="PR01036">
    <property type="entry name" value="TCRTETB"/>
</dbReference>
<dbReference type="Proteomes" id="UP000198253">
    <property type="component" value="Chromosome I"/>
</dbReference>
<dbReference type="PANTHER" id="PTHR42718:SF46">
    <property type="entry name" value="BLR6921 PROTEIN"/>
    <property type="match status" value="1"/>
</dbReference>
<keyword evidence="2" id="KW-0813">Transport</keyword>
<dbReference type="Pfam" id="PF07690">
    <property type="entry name" value="MFS_1"/>
    <property type="match status" value="2"/>
</dbReference>
<dbReference type="Gene3D" id="1.20.1250.20">
    <property type="entry name" value="MFS general substrate transporter like domains"/>
    <property type="match status" value="1"/>
</dbReference>
<organism evidence="9 10">
    <name type="scientific">Micromonospora echinospora</name>
    <name type="common">Micromonospora purpurea</name>
    <dbReference type="NCBI Taxonomy" id="1877"/>
    <lineage>
        <taxon>Bacteria</taxon>
        <taxon>Bacillati</taxon>
        <taxon>Actinomycetota</taxon>
        <taxon>Actinomycetes</taxon>
        <taxon>Micromonosporales</taxon>
        <taxon>Micromonosporaceae</taxon>
        <taxon>Micromonospora</taxon>
    </lineage>
</organism>
<dbReference type="PROSITE" id="PS50850">
    <property type="entry name" value="MFS"/>
    <property type="match status" value="1"/>
</dbReference>
<evidence type="ECO:0000256" key="7">
    <source>
        <dbReference type="SAM" id="Phobius"/>
    </source>
</evidence>
<reference evidence="10" key="1">
    <citation type="submission" date="2016-06" db="EMBL/GenBank/DDBJ databases">
        <authorList>
            <person name="Varghese N."/>
            <person name="Submissions Spin"/>
        </authorList>
    </citation>
    <scope>NUCLEOTIDE SEQUENCE [LARGE SCALE GENOMIC DNA]</scope>
    <source>
        <strain evidence="10">DSM 43816</strain>
    </source>
</reference>
<evidence type="ECO:0000256" key="5">
    <source>
        <dbReference type="ARBA" id="ARBA00022989"/>
    </source>
</evidence>
<evidence type="ECO:0000313" key="10">
    <source>
        <dbReference type="Proteomes" id="UP000198253"/>
    </source>
</evidence>
<feature type="transmembrane region" description="Helical" evidence="7">
    <location>
        <begin position="178"/>
        <end position="201"/>
    </location>
</feature>
<dbReference type="CDD" id="cd17321">
    <property type="entry name" value="MFS_MMR_MDR_like"/>
    <property type="match status" value="1"/>
</dbReference>
<proteinExistence type="predicted"/>
<feature type="transmembrane region" description="Helical" evidence="7">
    <location>
        <begin position="436"/>
        <end position="457"/>
    </location>
</feature>
<feature type="transmembrane region" description="Helical" evidence="7">
    <location>
        <begin position="153"/>
        <end position="172"/>
    </location>
</feature>
<dbReference type="AlphaFoldDB" id="A0A1C4Y570"/>
<feature type="transmembrane region" description="Helical" evidence="7">
    <location>
        <begin position="334"/>
        <end position="354"/>
    </location>
</feature>
<evidence type="ECO:0000256" key="4">
    <source>
        <dbReference type="ARBA" id="ARBA00022692"/>
    </source>
</evidence>
<keyword evidence="5 7" id="KW-1133">Transmembrane helix</keyword>
<evidence type="ECO:0000256" key="6">
    <source>
        <dbReference type="ARBA" id="ARBA00023136"/>
    </source>
</evidence>
<keyword evidence="10" id="KW-1185">Reference proteome</keyword>
<keyword evidence="4 7" id="KW-0812">Transmembrane</keyword>
<dbReference type="SUPFAM" id="SSF103473">
    <property type="entry name" value="MFS general substrate transporter"/>
    <property type="match status" value="1"/>
</dbReference>
<feature type="transmembrane region" description="Helical" evidence="7">
    <location>
        <begin position="305"/>
        <end position="327"/>
    </location>
</feature>
<name>A0A1C4Y570_MICEC</name>
<feature type="transmembrane region" description="Helical" evidence="7">
    <location>
        <begin position="91"/>
        <end position="109"/>
    </location>
</feature>
<comment type="subcellular location">
    <subcellularLocation>
        <location evidence="1">Cell membrane</location>
        <topology evidence="1">Multi-pass membrane protein</topology>
    </subcellularLocation>
</comment>
<evidence type="ECO:0000256" key="1">
    <source>
        <dbReference type="ARBA" id="ARBA00004651"/>
    </source>
</evidence>
<accession>A0A1C4Y570</accession>
<feature type="transmembrane region" description="Helical" evidence="7">
    <location>
        <begin position="213"/>
        <end position="232"/>
    </location>
</feature>
<evidence type="ECO:0000256" key="2">
    <source>
        <dbReference type="ARBA" id="ARBA00022448"/>
    </source>
</evidence>
<protein>
    <submittedName>
        <fullName evidence="9">Predicted arabinose efflux permease, MFS family</fullName>
    </submittedName>
</protein>
<gene>
    <name evidence="9" type="ORF">GA0070618_3601</name>
</gene>
<keyword evidence="6 7" id="KW-0472">Membrane</keyword>
<feature type="transmembrane region" description="Helical" evidence="7">
    <location>
        <begin position="275"/>
        <end position="299"/>
    </location>
</feature>
<dbReference type="GO" id="GO:0022857">
    <property type="term" value="F:transmembrane transporter activity"/>
    <property type="evidence" value="ECO:0007669"/>
    <property type="project" value="InterPro"/>
</dbReference>
<dbReference type="RefSeq" id="WP_157748951.1">
    <property type="nucleotide sequence ID" value="NZ_LT607413.1"/>
</dbReference>
<feature type="transmembrane region" description="Helical" evidence="7">
    <location>
        <begin position="238"/>
        <end position="255"/>
    </location>
</feature>
<evidence type="ECO:0000256" key="3">
    <source>
        <dbReference type="ARBA" id="ARBA00022475"/>
    </source>
</evidence>
<feature type="transmembrane region" description="Helical" evidence="7">
    <location>
        <begin position="60"/>
        <end position="79"/>
    </location>
</feature>
<evidence type="ECO:0000259" key="8">
    <source>
        <dbReference type="PROSITE" id="PS50850"/>
    </source>
</evidence>
<dbReference type="InterPro" id="IPR036259">
    <property type="entry name" value="MFS_trans_sf"/>
</dbReference>
<keyword evidence="3" id="KW-1003">Cell membrane</keyword>